<dbReference type="HOGENOM" id="CLU_1759545_0_0_1"/>
<protein>
    <submittedName>
        <fullName evidence="2">Uncharacterized protein</fullName>
    </submittedName>
</protein>
<organism evidence="2 3">
    <name type="scientific">Pisolithus microcarpus 441</name>
    <dbReference type="NCBI Taxonomy" id="765257"/>
    <lineage>
        <taxon>Eukaryota</taxon>
        <taxon>Fungi</taxon>
        <taxon>Dikarya</taxon>
        <taxon>Basidiomycota</taxon>
        <taxon>Agaricomycotina</taxon>
        <taxon>Agaricomycetes</taxon>
        <taxon>Agaricomycetidae</taxon>
        <taxon>Boletales</taxon>
        <taxon>Sclerodermatineae</taxon>
        <taxon>Pisolithaceae</taxon>
        <taxon>Pisolithus</taxon>
    </lineage>
</organism>
<dbReference type="Proteomes" id="UP000054018">
    <property type="component" value="Unassembled WGS sequence"/>
</dbReference>
<name>A0A0C9YZ13_9AGAM</name>
<feature type="compositionally biased region" description="Polar residues" evidence="1">
    <location>
        <begin position="25"/>
        <end position="42"/>
    </location>
</feature>
<dbReference type="AlphaFoldDB" id="A0A0C9YZ13"/>
<gene>
    <name evidence="2" type="ORF">PISMIDRAFT_527711</name>
</gene>
<reference evidence="2 3" key="1">
    <citation type="submission" date="2014-04" db="EMBL/GenBank/DDBJ databases">
        <authorList>
            <consortium name="DOE Joint Genome Institute"/>
            <person name="Kuo A."/>
            <person name="Kohler A."/>
            <person name="Costa M.D."/>
            <person name="Nagy L.G."/>
            <person name="Floudas D."/>
            <person name="Copeland A."/>
            <person name="Barry K.W."/>
            <person name="Cichocki N."/>
            <person name="Veneault-Fourrey C."/>
            <person name="LaButti K."/>
            <person name="Lindquist E.A."/>
            <person name="Lipzen A."/>
            <person name="Lundell T."/>
            <person name="Morin E."/>
            <person name="Murat C."/>
            <person name="Sun H."/>
            <person name="Tunlid A."/>
            <person name="Henrissat B."/>
            <person name="Grigoriev I.V."/>
            <person name="Hibbett D.S."/>
            <person name="Martin F."/>
            <person name="Nordberg H.P."/>
            <person name="Cantor M.N."/>
            <person name="Hua S.X."/>
        </authorList>
    </citation>
    <scope>NUCLEOTIDE SEQUENCE [LARGE SCALE GENOMIC DNA]</scope>
    <source>
        <strain evidence="2 3">441</strain>
    </source>
</reference>
<proteinExistence type="predicted"/>
<accession>A0A0C9YZ13</accession>
<feature type="region of interest" description="Disordered" evidence="1">
    <location>
        <begin position="23"/>
        <end position="47"/>
    </location>
</feature>
<dbReference type="EMBL" id="KN833744">
    <property type="protein sequence ID" value="KIK21981.1"/>
    <property type="molecule type" value="Genomic_DNA"/>
</dbReference>
<keyword evidence="3" id="KW-1185">Reference proteome</keyword>
<evidence type="ECO:0000313" key="2">
    <source>
        <dbReference type="EMBL" id="KIK21981.1"/>
    </source>
</evidence>
<reference evidence="3" key="2">
    <citation type="submission" date="2015-01" db="EMBL/GenBank/DDBJ databases">
        <title>Evolutionary Origins and Diversification of the Mycorrhizal Mutualists.</title>
        <authorList>
            <consortium name="DOE Joint Genome Institute"/>
            <consortium name="Mycorrhizal Genomics Consortium"/>
            <person name="Kohler A."/>
            <person name="Kuo A."/>
            <person name="Nagy L.G."/>
            <person name="Floudas D."/>
            <person name="Copeland A."/>
            <person name="Barry K.W."/>
            <person name="Cichocki N."/>
            <person name="Veneault-Fourrey C."/>
            <person name="LaButti K."/>
            <person name="Lindquist E.A."/>
            <person name="Lipzen A."/>
            <person name="Lundell T."/>
            <person name="Morin E."/>
            <person name="Murat C."/>
            <person name="Riley R."/>
            <person name="Ohm R."/>
            <person name="Sun H."/>
            <person name="Tunlid A."/>
            <person name="Henrissat B."/>
            <person name="Grigoriev I.V."/>
            <person name="Hibbett D.S."/>
            <person name="Martin F."/>
        </authorList>
    </citation>
    <scope>NUCLEOTIDE SEQUENCE [LARGE SCALE GENOMIC DNA]</scope>
    <source>
        <strain evidence="3">441</strain>
    </source>
</reference>
<evidence type="ECO:0000256" key="1">
    <source>
        <dbReference type="SAM" id="MobiDB-lite"/>
    </source>
</evidence>
<sequence length="148" mass="16474">MICKIINSSGTIVESGDLHKLRSTARPSDSTCNPVQDSAQNEAQHDWSHLDRRAPWTRLHKVAVPGLRPTLLMSQASTFMEIISTSSPVEAFNRTFMAINPSSSKVPKDKCRIGFSQHIPELGPPASRGACWQWHDFTCSRTAQVTRE</sequence>
<evidence type="ECO:0000313" key="3">
    <source>
        <dbReference type="Proteomes" id="UP000054018"/>
    </source>
</evidence>